<dbReference type="SUPFAM" id="SSF56436">
    <property type="entry name" value="C-type lectin-like"/>
    <property type="match status" value="1"/>
</dbReference>
<keyword evidence="4" id="KW-1185">Reference proteome</keyword>
<organism evidence="4 5">
    <name type="scientific">Trichechus manatus latirostris</name>
    <name type="common">Florida manatee</name>
    <dbReference type="NCBI Taxonomy" id="127582"/>
    <lineage>
        <taxon>Eukaryota</taxon>
        <taxon>Metazoa</taxon>
        <taxon>Chordata</taxon>
        <taxon>Craniata</taxon>
        <taxon>Vertebrata</taxon>
        <taxon>Euteleostomi</taxon>
        <taxon>Mammalia</taxon>
        <taxon>Eutheria</taxon>
        <taxon>Afrotheria</taxon>
        <taxon>Sirenia</taxon>
        <taxon>Trichechidae</taxon>
        <taxon>Trichechus</taxon>
    </lineage>
</organism>
<evidence type="ECO:0000256" key="1">
    <source>
        <dbReference type="ARBA" id="ARBA00004401"/>
    </source>
</evidence>
<sequence>MHDTKNMEKDIEPTQMLANPGYISSKKNSNKATLNRVLSFSLLMCQIMVFGTIIGLEFLLRYKGPSDHWIGLKRKQSQPWKWKNGTELPTRLHSRGEGECAYLTDNGVSSARSYTERKWICSKPDTYAQMKQQSPNLSSKAVTPY</sequence>
<dbReference type="Pfam" id="PF00059">
    <property type="entry name" value="Lectin_C"/>
    <property type="match status" value="1"/>
</dbReference>
<dbReference type="Gene3D" id="3.10.100.10">
    <property type="entry name" value="Mannose-Binding Protein A, subunit A"/>
    <property type="match status" value="1"/>
</dbReference>
<keyword evidence="2" id="KW-0472">Membrane</keyword>
<comment type="subcellular location">
    <subcellularLocation>
        <location evidence="1">Cell membrane</location>
        <topology evidence="1">Single-pass type II membrane protein</topology>
    </subcellularLocation>
</comment>
<accession>A0A2Y9RZX9</accession>
<dbReference type="GeneID" id="101351278"/>
<name>A0A2Y9RZX9_TRIMA</name>
<proteinExistence type="predicted"/>
<keyword evidence="2" id="KW-1133">Transmembrane helix</keyword>
<evidence type="ECO:0000256" key="2">
    <source>
        <dbReference type="SAM" id="Phobius"/>
    </source>
</evidence>
<feature type="domain" description="C-type lectin" evidence="3">
    <location>
        <begin position="57"/>
        <end position="123"/>
    </location>
</feature>
<evidence type="ECO:0000313" key="5">
    <source>
        <dbReference type="RefSeq" id="XP_023597323.1"/>
    </source>
</evidence>
<gene>
    <name evidence="5" type="primary">LOC101351278</name>
</gene>
<feature type="transmembrane region" description="Helical" evidence="2">
    <location>
        <begin position="37"/>
        <end position="60"/>
    </location>
</feature>
<dbReference type="AlphaFoldDB" id="A0A2Y9RZX9"/>
<dbReference type="GO" id="GO:0009897">
    <property type="term" value="C:external side of plasma membrane"/>
    <property type="evidence" value="ECO:0007669"/>
    <property type="project" value="TreeGrafter"/>
</dbReference>
<protein>
    <submittedName>
        <fullName evidence="5">C-type lectin domain family 2 member H isoform X2</fullName>
    </submittedName>
</protein>
<dbReference type="PANTHER" id="PTHR45710:SF35">
    <property type="entry name" value="C-TYPE LECTIN DOMAIN FAMILY 2 MEMBER D"/>
    <property type="match status" value="1"/>
</dbReference>
<dbReference type="InterPro" id="IPR016186">
    <property type="entry name" value="C-type_lectin-like/link_sf"/>
</dbReference>
<dbReference type="InterPro" id="IPR001304">
    <property type="entry name" value="C-type_lectin-like"/>
</dbReference>
<dbReference type="InterPro" id="IPR050828">
    <property type="entry name" value="C-type_lectin/matrix_domain"/>
</dbReference>
<evidence type="ECO:0000259" key="3">
    <source>
        <dbReference type="Pfam" id="PF00059"/>
    </source>
</evidence>
<evidence type="ECO:0000313" key="4">
    <source>
        <dbReference type="Proteomes" id="UP000248480"/>
    </source>
</evidence>
<dbReference type="RefSeq" id="XP_023597323.1">
    <property type="nucleotide sequence ID" value="XM_023741555.1"/>
</dbReference>
<dbReference type="Proteomes" id="UP000248480">
    <property type="component" value="Unplaced"/>
</dbReference>
<keyword evidence="2" id="KW-0812">Transmembrane</keyword>
<reference evidence="5" key="1">
    <citation type="submission" date="2025-08" db="UniProtKB">
        <authorList>
            <consortium name="RefSeq"/>
        </authorList>
    </citation>
    <scope>IDENTIFICATION</scope>
</reference>
<dbReference type="PANTHER" id="PTHR45710">
    <property type="entry name" value="C-TYPE LECTIN DOMAIN-CONTAINING PROTEIN 180"/>
    <property type="match status" value="1"/>
</dbReference>
<dbReference type="InterPro" id="IPR016187">
    <property type="entry name" value="CTDL_fold"/>
</dbReference>